<dbReference type="AlphaFoldDB" id="A0A8J5ESL0"/>
<keyword evidence="1" id="KW-0472">Membrane</keyword>
<organism evidence="2 3">
    <name type="scientific">Zingiber officinale</name>
    <name type="common">Ginger</name>
    <name type="synonym">Amomum zingiber</name>
    <dbReference type="NCBI Taxonomy" id="94328"/>
    <lineage>
        <taxon>Eukaryota</taxon>
        <taxon>Viridiplantae</taxon>
        <taxon>Streptophyta</taxon>
        <taxon>Embryophyta</taxon>
        <taxon>Tracheophyta</taxon>
        <taxon>Spermatophyta</taxon>
        <taxon>Magnoliopsida</taxon>
        <taxon>Liliopsida</taxon>
        <taxon>Zingiberales</taxon>
        <taxon>Zingiberaceae</taxon>
        <taxon>Zingiber</taxon>
    </lineage>
</organism>
<sequence length="161" mass="17550">MPSTRYYSNGTLPLCSLPGPGKNVALRFFIVSQIALFPAQELIPGRRIPKLQKGMRELRASDSIGKEECEEVDKRGREDGFAPGFGGGRKWPCCTSLPSSMGSALYFLGEYANMILMRCGALHLTFVGLPVAYASVPAFLCNKPLRPKTSDRWSLGAFGEG</sequence>
<gene>
    <name evidence="2" type="ORF">ZIOFF_075473</name>
</gene>
<evidence type="ECO:0000256" key="1">
    <source>
        <dbReference type="SAM" id="Phobius"/>
    </source>
</evidence>
<dbReference type="Proteomes" id="UP000734854">
    <property type="component" value="Unassembled WGS sequence"/>
</dbReference>
<evidence type="ECO:0000313" key="3">
    <source>
        <dbReference type="Proteomes" id="UP000734854"/>
    </source>
</evidence>
<feature type="transmembrane region" description="Helical" evidence="1">
    <location>
        <begin position="121"/>
        <end position="140"/>
    </location>
</feature>
<keyword evidence="3" id="KW-1185">Reference proteome</keyword>
<keyword evidence="1" id="KW-1133">Transmembrane helix</keyword>
<dbReference type="EMBL" id="JACMSC010000134">
    <property type="protein sequence ID" value="KAG6466674.1"/>
    <property type="molecule type" value="Genomic_DNA"/>
</dbReference>
<name>A0A8J5ESL0_ZINOF</name>
<keyword evidence="1" id="KW-0812">Transmembrane</keyword>
<proteinExistence type="predicted"/>
<comment type="caution">
    <text evidence="2">The sequence shown here is derived from an EMBL/GenBank/DDBJ whole genome shotgun (WGS) entry which is preliminary data.</text>
</comment>
<protein>
    <submittedName>
        <fullName evidence="2">Uncharacterized protein</fullName>
    </submittedName>
</protein>
<reference evidence="2 3" key="1">
    <citation type="submission" date="2020-08" db="EMBL/GenBank/DDBJ databases">
        <title>Plant Genome Project.</title>
        <authorList>
            <person name="Zhang R.-G."/>
        </authorList>
    </citation>
    <scope>NUCLEOTIDE SEQUENCE [LARGE SCALE GENOMIC DNA]</scope>
    <source>
        <tissue evidence="2">Rhizome</tissue>
    </source>
</reference>
<accession>A0A8J5ESL0</accession>
<evidence type="ECO:0000313" key="2">
    <source>
        <dbReference type="EMBL" id="KAG6466674.1"/>
    </source>
</evidence>